<dbReference type="RefSeq" id="XP_047764272.1">
    <property type="nucleotide sequence ID" value="XM_047909355.1"/>
</dbReference>
<name>A0A9Q8PCH8_PASFU</name>
<dbReference type="OrthoDB" id="10659312at2759"/>
<dbReference type="KEGG" id="ffu:CLAFUR5_10207"/>
<evidence type="ECO:0000313" key="4">
    <source>
        <dbReference type="Proteomes" id="UP000756132"/>
    </source>
</evidence>
<evidence type="ECO:0000313" key="3">
    <source>
        <dbReference type="EMBL" id="UJO19906.1"/>
    </source>
</evidence>
<keyword evidence="2" id="KW-0812">Transmembrane</keyword>
<dbReference type="Proteomes" id="UP000756132">
    <property type="component" value="Chromosome 7"/>
</dbReference>
<proteinExistence type="predicted"/>
<feature type="region of interest" description="Disordered" evidence="1">
    <location>
        <begin position="27"/>
        <end position="46"/>
    </location>
</feature>
<evidence type="ECO:0000256" key="2">
    <source>
        <dbReference type="SAM" id="Phobius"/>
    </source>
</evidence>
<sequence>MYDGAIDPNADPETNLRRVRAIEAAGGSARADGQVDGSAGSARVDDLPTSDQLIDELLEQLTLANQSNGAPNTNGNAGASDKSSNFVWWAIGFLTLVGLLCLVLGAAIILQLVFPYWWAHVFQMQSYWMTDREGYKYGYGWTIIGDEQCQMRGRYFYCEERTIDRRV</sequence>
<keyword evidence="2" id="KW-1133">Transmembrane helix</keyword>
<keyword evidence="2" id="KW-0472">Membrane</keyword>
<dbReference type="EMBL" id="CP090169">
    <property type="protein sequence ID" value="UJO19906.1"/>
    <property type="molecule type" value="Genomic_DNA"/>
</dbReference>
<dbReference type="AlphaFoldDB" id="A0A9Q8PCH8"/>
<accession>A0A9Q8PCH8</accession>
<feature type="transmembrane region" description="Helical" evidence="2">
    <location>
        <begin position="86"/>
        <end position="119"/>
    </location>
</feature>
<dbReference type="GeneID" id="71990085"/>
<keyword evidence="4" id="KW-1185">Reference proteome</keyword>
<reference evidence="3" key="1">
    <citation type="submission" date="2021-12" db="EMBL/GenBank/DDBJ databases">
        <authorList>
            <person name="Zaccaron A."/>
            <person name="Stergiopoulos I."/>
        </authorList>
    </citation>
    <scope>NUCLEOTIDE SEQUENCE</scope>
    <source>
        <strain evidence="3">Race5_Kim</strain>
    </source>
</reference>
<reference evidence="3" key="2">
    <citation type="journal article" date="2022" name="Microb. Genom.">
        <title>A chromosome-scale genome assembly of the tomato pathogen Cladosporium fulvum reveals a compartmentalized genome architecture and the presence of a dispensable chromosome.</title>
        <authorList>
            <person name="Zaccaron A.Z."/>
            <person name="Chen L.H."/>
            <person name="Samaras A."/>
            <person name="Stergiopoulos I."/>
        </authorList>
    </citation>
    <scope>NUCLEOTIDE SEQUENCE</scope>
    <source>
        <strain evidence="3">Race5_Kim</strain>
    </source>
</reference>
<evidence type="ECO:0000256" key="1">
    <source>
        <dbReference type="SAM" id="MobiDB-lite"/>
    </source>
</evidence>
<organism evidence="3 4">
    <name type="scientific">Passalora fulva</name>
    <name type="common">Tomato leaf mold</name>
    <name type="synonym">Cladosporium fulvum</name>
    <dbReference type="NCBI Taxonomy" id="5499"/>
    <lineage>
        <taxon>Eukaryota</taxon>
        <taxon>Fungi</taxon>
        <taxon>Dikarya</taxon>
        <taxon>Ascomycota</taxon>
        <taxon>Pezizomycotina</taxon>
        <taxon>Dothideomycetes</taxon>
        <taxon>Dothideomycetidae</taxon>
        <taxon>Mycosphaerellales</taxon>
        <taxon>Mycosphaerellaceae</taxon>
        <taxon>Fulvia</taxon>
    </lineage>
</organism>
<gene>
    <name evidence="3" type="ORF">CLAFUR5_10207</name>
</gene>
<protein>
    <submittedName>
        <fullName evidence="3">Uncharacterized protein</fullName>
    </submittedName>
</protein>